<dbReference type="EMBL" id="JAJSOW010000107">
    <property type="protein sequence ID" value="KAI9157653.1"/>
    <property type="molecule type" value="Genomic_DNA"/>
</dbReference>
<dbReference type="GO" id="GO:0022857">
    <property type="term" value="F:transmembrane transporter activity"/>
    <property type="evidence" value="ECO:0007669"/>
    <property type="project" value="InterPro"/>
</dbReference>
<keyword evidence="4" id="KW-1133">Transmembrane helix</keyword>
<reference evidence="6" key="1">
    <citation type="journal article" date="2022" name="Plant J.">
        <title>Strategies of tolerance reflected in two North American maple genomes.</title>
        <authorList>
            <person name="McEvoy S.L."/>
            <person name="Sezen U.U."/>
            <person name="Trouern-Trend A."/>
            <person name="McMahon S.M."/>
            <person name="Schaberg P.G."/>
            <person name="Yang J."/>
            <person name="Wegrzyn J.L."/>
            <person name="Swenson N.G."/>
        </authorList>
    </citation>
    <scope>NUCLEOTIDE SEQUENCE</scope>
    <source>
        <strain evidence="6">91603</strain>
    </source>
</reference>
<evidence type="ECO:0000256" key="5">
    <source>
        <dbReference type="ARBA" id="ARBA00023136"/>
    </source>
</evidence>
<comment type="similarity">
    <text evidence="2">Belongs to the major facilitator superfamily. Proton-dependent oligopeptide transporter (POT/PTR) (TC 2.A.17) family.</text>
</comment>
<sequence length="127" mass="14372">MPDGSPVKPLFQVLVAAFKKRKLSPPSNPSLLYESPMSKMSQGRLLCNTSRLRFLDKAAIIEEEENMVSNKKSQNQNQNPWRLQTVTRVEEMKLVLNTIPIWLTSLTFGINVAQSSTFFVKQAATMN</sequence>
<evidence type="ECO:0000256" key="4">
    <source>
        <dbReference type="ARBA" id="ARBA00022989"/>
    </source>
</evidence>
<dbReference type="PANTHER" id="PTHR11654">
    <property type="entry name" value="OLIGOPEPTIDE TRANSPORTER-RELATED"/>
    <property type="match status" value="1"/>
</dbReference>
<proteinExistence type="inferred from homology"/>
<name>A0AAD5NHZ4_ACENE</name>
<dbReference type="InterPro" id="IPR036259">
    <property type="entry name" value="MFS_trans_sf"/>
</dbReference>
<dbReference type="GO" id="GO:0016020">
    <property type="term" value="C:membrane"/>
    <property type="evidence" value="ECO:0007669"/>
    <property type="project" value="UniProtKB-SubCell"/>
</dbReference>
<accession>A0AAD5NHZ4</accession>
<dbReference type="Pfam" id="PF00854">
    <property type="entry name" value="PTR2"/>
    <property type="match status" value="1"/>
</dbReference>
<evidence type="ECO:0000256" key="2">
    <source>
        <dbReference type="ARBA" id="ARBA00005982"/>
    </source>
</evidence>
<dbReference type="Proteomes" id="UP001064489">
    <property type="component" value="Chromosome 12"/>
</dbReference>
<reference evidence="6" key="2">
    <citation type="submission" date="2023-02" db="EMBL/GenBank/DDBJ databases">
        <authorList>
            <person name="Swenson N.G."/>
            <person name="Wegrzyn J.L."/>
            <person name="Mcevoy S.L."/>
        </authorList>
    </citation>
    <scope>NUCLEOTIDE SEQUENCE</scope>
    <source>
        <strain evidence="6">91603</strain>
        <tissue evidence="6">Leaf</tissue>
    </source>
</reference>
<dbReference type="AlphaFoldDB" id="A0AAD5NHZ4"/>
<keyword evidence="7" id="KW-1185">Reference proteome</keyword>
<evidence type="ECO:0000313" key="6">
    <source>
        <dbReference type="EMBL" id="KAI9157653.1"/>
    </source>
</evidence>
<comment type="caution">
    <text evidence="6">The sequence shown here is derived from an EMBL/GenBank/DDBJ whole genome shotgun (WGS) entry which is preliminary data.</text>
</comment>
<keyword evidence="3" id="KW-0812">Transmembrane</keyword>
<evidence type="ECO:0000313" key="7">
    <source>
        <dbReference type="Proteomes" id="UP001064489"/>
    </source>
</evidence>
<evidence type="ECO:0000256" key="3">
    <source>
        <dbReference type="ARBA" id="ARBA00022692"/>
    </source>
</evidence>
<organism evidence="6 7">
    <name type="scientific">Acer negundo</name>
    <name type="common">Box elder</name>
    <dbReference type="NCBI Taxonomy" id="4023"/>
    <lineage>
        <taxon>Eukaryota</taxon>
        <taxon>Viridiplantae</taxon>
        <taxon>Streptophyta</taxon>
        <taxon>Embryophyta</taxon>
        <taxon>Tracheophyta</taxon>
        <taxon>Spermatophyta</taxon>
        <taxon>Magnoliopsida</taxon>
        <taxon>eudicotyledons</taxon>
        <taxon>Gunneridae</taxon>
        <taxon>Pentapetalae</taxon>
        <taxon>rosids</taxon>
        <taxon>malvids</taxon>
        <taxon>Sapindales</taxon>
        <taxon>Sapindaceae</taxon>
        <taxon>Hippocastanoideae</taxon>
        <taxon>Acereae</taxon>
        <taxon>Acer</taxon>
    </lineage>
</organism>
<keyword evidence="5" id="KW-0472">Membrane</keyword>
<dbReference type="Gene3D" id="1.20.1250.20">
    <property type="entry name" value="MFS general substrate transporter like domains"/>
    <property type="match status" value="1"/>
</dbReference>
<protein>
    <submittedName>
        <fullName evidence="6">Uncharacterized protein</fullName>
    </submittedName>
</protein>
<dbReference type="InterPro" id="IPR000109">
    <property type="entry name" value="POT_fam"/>
</dbReference>
<evidence type="ECO:0000256" key="1">
    <source>
        <dbReference type="ARBA" id="ARBA00004141"/>
    </source>
</evidence>
<comment type="subcellular location">
    <subcellularLocation>
        <location evidence="1">Membrane</location>
        <topology evidence="1">Multi-pass membrane protein</topology>
    </subcellularLocation>
</comment>
<gene>
    <name evidence="6" type="ORF">LWI28_025836</name>
</gene>